<gene>
    <name evidence="1" type="ORF">KCV87_03220</name>
</gene>
<evidence type="ECO:0000313" key="1">
    <source>
        <dbReference type="EMBL" id="QUF05143.1"/>
    </source>
</evidence>
<organism evidence="1 2">
    <name type="scientific">Actinosynnema pretiosum subsp. pretiosum</name>
    <dbReference type="NCBI Taxonomy" id="103721"/>
    <lineage>
        <taxon>Bacteria</taxon>
        <taxon>Bacillati</taxon>
        <taxon>Actinomycetota</taxon>
        <taxon>Actinomycetes</taxon>
        <taxon>Pseudonocardiales</taxon>
        <taxon>Pseudonocardiaceae</taxon>
        <taxon>Actinosynnema</taxon>
    </lineage>
</organism>
<reference evidence="1" key="1">
    <citation type="submission" date="2021-04" db="EMBL/GenBank/DDBJ databases">
        <title>Genomic sequence of Actinosynnema pretiosum subsp. pretiosum ATCC 31280 (C-14919).</title>
        <authorList>
            <person name="Bai L."/>
            <person name="Wang X."/>
            <person name="Xiao Y."/>
        </authorList>
    </citation>
    <scope>NUCLEOTIDE SEQUENCE</scope>
    <source>
        <strain evidence="1">ATCC 31280</strain>
    </source>
</reference>
<accession>A0AA45L9A0</accession>
<dbReference type="AlphaFoldDB" id="A0AA45L9A0"/>
<proteinExistence type="predicted"/>
<sequence length="221" mass="24573">MGNDWDWTLHVDRTPEVIDELFDLAVGAGLRIGHPEDGLISAFRTGEPGEFDRVDRGDLVAALASGTHDSCTLWPADEEVWFSVHESRLHWSIQRFLFTPDLHRRLTDLWAVAAERFGAVFGTVVDEWSLEQVWRVRGGELDFENPPPPGSFPDCFGWWTYFDAERAARLPEFPAVAAARVRSTASGGVVVAFLDDPVDAHDFVFGEIHRALSGLAPEDGA</sequence>
<dbReference type="EMBL" id="CP073249">
    <property type="protein sequence ID" value="QUF05143.1"/>
    <property type="molecule type" value="Genomic_DNA"/>
</dbReference>
<protein>
    <submittedName>
        <fullName evidence="1">Uncharacterized protein</fullName>
    </submittedName>
</protein>
<name>A0AA45L9A0_9PSEU</name>
<dbReference type="Proteomes" id="UP000677152">
    <property type="component" value="Chromosome"/>
</dbReference>
<evidence type="ECO:0000313" key="2">
    <source>
        <dbReference type="Proteomes" id="UP000677152"/>
    </source>
</evidence>